<comment type="caution">
    <text evidence="15">The sequence shown here is derived from an EMBL/GenBank/DDBJ whole genome shotgun (WGS) entry which is preliminary data.</text>
</comment>
<feature type="domain" description="Histidine kinase" evidence="13">
    <location>
        <begin position="255"/>
        <end position="460"/>
    </location>
</feature>
<dbReference type="SMART" id="SM00304">
    <property type="entry name" value="HAMP"/>
    <property type="match status" value="1"/>
</dbReference>
<dbReference type="SMART" id="SM00388">
    <property type="entry name" value="HisKA"/>
    <property type="match status" value="1"/>
</dbReference>
<evidence type="ECO:0000256" key="6">
    <source>
        <dbReference type="ARBA" id="ARBA00022692"/>
    </source>
</evidence>
<keyword evidence="18" id="KW-1185">Reference proteome</keyword>
<evidence type="ECO:0000313" key="16">
    <source>
        <dbReference type="EMBL" id="EOW79401.1"/>
    </source>
</evidence>
<evidence type="ECO:0000256" key="10">
    <source>
        <dbReference type="ARBA" id="ARBA00023136"/>
    </source>
</evidence>
<dbReference type="EC" id="2.7.13.3" evidence="3"/>
<gene>
    <name evidence="16" type="ORF">I592_03541</name>
    <name evidence="15" type="ORF">UKC_00820</name>
</gene>
<keyword evidence="9" id="KW-0902">Two-component regulatory system</keyword>
<feature type="transmembrane region" description="Helical" evidence="12">
    <location>
        <begin position="18"/>
        <end position="39"/>
    </location>
</feature>
<reference evidence="15 17" key="1">
    <citation type="submission" date="2013-02" db="EMBL/GenBank/DDBJ databases">
        <title>The Genome Sequence of Enterococcus gilvus ATCC BAA-350.</title>
        <authorList>
            <consortium name="The Broad Institute Genome Sequencing Platform"/>
            <consortium name="The Broad Institute Genome Sequencing Center for Infectious Disease"/>
            <person name="Earl A.M."/>
            <person name="Gilmore M.S."/>
            <person name="Lebreton F."/>
            <person name="Walker B."/>
            <person name="Young S.K."/>
            <person name="Zeng Q."/>
            <person name="Gargeya S."/>
            <person name="Fitzgerald M."/>
            <person name="Haas B."/>
            <person name="Abouelleil A."/>
            <person name="Alvarado L."/>
            <person name="Arachchi H.M."/>
            <person name="Berlin A.M."/>
            <person name="Chapman S.B."/>
            <person name="Dewar J."/>
            <person name="Goldberg J."/>
            <person name="Griggs A."/>
            <person name="Gujja S."/>
            <person name="Hansen M."/>
            <person name="Howarth C."/>
            <person name="Imamovic A."/>
            <person name="Larimer J."/>
            <person name="McCowan C."/>
            <person name="Murphy C."/>
            <person name="Neiman D."/>
            <person name="Pearson M."/>
            <person name="Priest M."/>
            <person name="Roberts A."/>
            <person name="Saif S."/>
            <person name="Shea T."/>
            <person name="Sisk P."/>
            <person name="Sykes S."/>
            <person name="Wortman J."/>
            <person name="Nusbaum C."/>
            <person name="Birren B."/>
        </authorList>
    </citation>
    <scope>NUCLEOTIDE SEQUENCE [LARGE SCALE GENOMIC DNA]</scope>
    <source>
        <strain evidence="15 17">ATCC BAA-350</strain>
    </source>
</reference>
<evidence type="ECO:0000256" key="3">
    <source>
        <dbReference type="ARBA" id="ARBA00012438"/>
    </source>
</evidence>
<dbReference type="Proteomes" id="UP000014160">
    <property type="component" value="Unassembled WGS sequence"/>
</dbReference>
<feature type="domain" description="HAMP" evidence="14">
    <location>
        <begin position="188"/>
        <end position="240"/>
    </location>
</feature>
<dbReference type="Pfam" id="PF00512">
    <property type="entry name" value="HisKA"/>
    <property type="match status" value="1"/>
</dbReference>
<evidence type="ECO:0000256" key="9">
    <source>
        <dbReference type="ARBA" id="ARBA00023012"/>
    </source>
</evidence>
<evidence type="ECO:0000313" key="18">
    <source>
        <dbReference type="Proteomes" id="UP000014160"/>
    </source>
</evidence>
<evidence type="ECO:0000256" key="2">
    <source>
        <dbReference type="ARBA" id="ARBA00004370"/>
    </source>
</evidence>
<organism evidence="15 17">
    <name type="scientific">Enterococcus gilvus ATCC BAA-350</name>
    <dbReference type="NCBI Taxonomy" id="1158614"/>
    <lineage>
        <taxon>Bacteria</taxon>
        <taxon>Bacillati</taxon>
        <taxon>Bacillota</taxon>
        <taxon>Bacilli</taxon>
        <taxon>Lactobacillales</taxon>
        <taxon>Enterococcaceae</taxon>
        <taxon>Enterococcus</taxon>
    </lineage>
</organism>
<dbReference type="Gene3D" id="1.10.287.130">
    <property type="match status" value="1"/>
</dbReference>
<evidence type="ECO:0000256" key="8">
    <source>
        <dbReference type="ARBA" id="ARBA00022989"/>
    </source>
</evidence>
<sequence>MGSGIVLKKRKNSLTRSFVLRVSVIFFMIVVLLAVFYRWGFPTYYYWKMEQPVKETQKSIQQGKNPSASSDVVVIDLAAKEFAHEEEATNDLAFRLDKEGISLNRFWVDRTTIQSVQAGGSVQRLYAQTKQKSDFYTLFFQKKDRVYLIGTSIPAFSSAIRTLLPILIAATVLFLGLVFGSVVLLVRNQIIWPIRRLEQTTRKISLLDFAEEEVTSEENELGSLSHAIARMKQSLQQHELEMAARNERLKNFSGNLAHELKTPLAVMRLLVDGEEMEIGNPTFLQDMDQQLSDMSGLVTNLLAYSRQMNEAPVFQPLAIEDVIKREAQQHRLLDPQFSIEERLEPCTVSSNEPLLQIVLNNLLTNGIKYSLDRHLIMRGKRSGFHYQLLVENKAMPMTPEQFSHLLEPFVVGEASRNHHLSGTGLGLSIVQETVHALGGTLQLEQDNGWFRVLLRFPIETSETK</sequence>
<name>R2VJ17_9ENTE</name>
<reference evidence="16 18" key="2">
    <citation type="submission" date="2013-03" db="EMBL/GenBank/DDBJ databases">
        <title>The Genome Sequence of Enterococcus gilvus ATCC BAA-350 (PacBio/Illumina hybrid assembly).</title>
        <authorList>
            <consortium name="The Broad Institute Genomics Platform"/>
            <consortium name="The Broad Institute Genome Sequencing Center for Infectious Disease"/>
            <person name="Earl A."/>
            <person name="Russ C."/>
            <person name="Gilmore M."/>
            <person name="Surin D."/>
            <person name="Walker B."/>
            <person name="Young S."/>
            <person name="Zeng Q."/>
            <person name="Gargeya S."/>
            <person name="Fitzgerald M."/>
            <person name="Haas B."/>
            <person name="Abouelleil A."/>
            <person name="Allen A.W."/>
            <person name="Alvarado L."/>
            <person name="Arachchi H.M."/>
            <person name="Berlin A.M."/>
            <person name="Chapman S.B."/>
            <person name="Gainer-Dewar J."/>
            <person name="Goldberg J."/>
            <person name="Griggs A."/>
            <person name="Gujja S."/>
            <person name="Hansen M."/>
            <person name="Howarth C."/>
            <person name="Imamovic A."/>
            <person name="Ireland A."/>
            <person name="Larimer J."/>
            <person name="McCowan C."/>
            <person name="Murphy C."/>
            <person name="Pearson M."/>
            <person name="Poon T.W."/>
            <person name="Priest M."/>
            <person name="Roberts A."/>
            <person name="Saif S."/>
            <person name="Shea T."/>
            <person name="Sisk P."/>
            <person name="Sykes S."/>
            <person name="Wortman J."/>
            <person name="Nusbaum C."/>
            <person name="Birren B."/>
        </authorList>
    </citation>
    <scope>NUCLEOTIDE SEQUENCE [LARGE SCALE GENOMIC DNA]</scope>
    <source>
        <strain evidence="16 18">ATCC BAA-350</strain>
    </source>
</reference>
<evidence type="ECO:0000256" key="7">
    <source>
        <dbReference type="ARBA" id="ARBA00022777"/>
    </source>
</evidence>
<dbReference type="EMBL" id="ASWH01000002">
    <property type="protein sequence ID" value="EOW79401.1"/>
    <property type="molecule type" value="Genomic_DNA"/>
</dbReference>
<dbReference type="HOGENOM" id="CLU_000445_89_6_9"/>
<dbReference type="Gene3D" id="6.10.340.10">
    <property type="match status" value="1"/>
</dbReference>
<dbReference type="PROSITE" id="PS50885">
    <property type="entry name" value="HAMP"/>
    <property type="match status" value="1"/>
</dbReference>
<evidence type="ECO:0000256" key="4">
    <source>
        <dbReference type="ARBA" id="ARBA00022553"/>
    </source>
</evidence>
<dbReference type="eggNOG" id="COG0642">
    <property type="taxonomic scope" value="Bacteria"/>
</dbReference>
<dbReference type="InterPro" id="IPR005467">
    <property type="entry name" value="His_kinase_dom"/>
</dbReference>
<comment type="catalytic activity">
    <reaction evidence="1">
        <text>ATP + protein L-histidine = ADP + protein N-phospho-L-histidine.</text>
        <dbReference type="EC" id="2.7.13.3"/>
    </reaction>
</comment>
<keyword evidence="6 12" id="KW-0812">Transmembrane</keyword>
<evidence type="ECO:0000256" key="1">
    <source>
        <dbReference type="ARBA" id="ARBA00000085"/>
    </source>
</evidence>
<dbReference type="PATRIC" id="fig|1158614.3.peg.849"/>
<feature type="coiled-coil region" evidence="11">
    <location>
        <begin position="207"/>
        <end position="248"/>
    </location>
</feature>
<dbReference type="PROSITE" id="PS50109">
    <property type="entry name" value="HIS_KIN"/>
    <property type="match status" value="1"/>
</dbReference>
<dbReference type="PANTHER" id="PTHR45436">
    <property type="entry name" value="SENSOR HISTIDINE KINASE YKOH"/>
    <property type="match status" value="1"/>
</dbReference>
<evidence type="ECO:0000313" key="17">
    <source>
        <dbReference type="Proteomes" id="UP000013750"/>
    </source>
</evidence>
<dbReference type="InterPro" id="IPR003661">
    <property type="entry name" value="HisK_dim/P_dom"/>
</dbReference>
<dbReference type="InterPro" id="IPR003594">
    <property type="entry name" value="HATPase_dom"/>
</dbReference>
<dbReference type="InterPro" id="IPR003660">
    <property type="entry name" value="HAMP_dom"/>
</dbReference>
<dbReference type="EMBL" id="AJDQ01000004">
    <property type="protein sequence ID" value="EOI57845.1"/>
    <property type="molecule type" value="Genomic_DNA"/>
</dbReference>
<dbReference type="GO" id="GO:0000155">
    <property type="term" value="F:phosphorelay sensor kinase activity"/>
    <property type="evidence" value="ECO:0007669"/>
    <property type="project" value="InterPro"/>
</dbReference>
<keyword evidence="8 12" id="KW-1133">Transmembrane helix</keyword>
<dbReference type="AlphaFoldDB" id="R2VJ17"/>
<evidence type="ECO:0000259" key="13">
    <source>
        <dbReference type="PROSITE" id="PS50109"/>
    </source>
</evidence>
<dbReference type="Pfam" id="PF02518">
    <property type="entry name" value="HATPase_c"/>
    <property type="match status" value="1"/>
</dbReference>
<evidence type="ECO:0000259" key="14">
    <source>
        <dbReference type="PROSITE" id="PS50885"/>
    </source>
</evidence>
<dbReference type="SMART" id="SM00387">
    <property type="entry name" value="HATPase_c"/>
    <property type="match status" value="1"/>
</dbReference>
<evidence type="ECO:0000256" key="12">
    <source>
        <dbReference type="SAM" id="Phobius"/>
    </source>
</evidence>
<dbReference type="InterPro" id="IPR036097">
    <property type="entry name" value="HisK_dim/P_sf"/>
</dbReference>
<dbReference type="SUPFAM" id="SSF47384">
    <property type="entry name" value="Homodimeric domain of signal transducing histidine kinase"/>
    <property type="match status" value="1"/>
</dbReference>
<keyword evidence="10 12" id="KW-0472">Membrane</keyword>
<dbReference type="Proteomes" id="UP000013750">
    <property type="component" value="Unassembled WGS sequence"/>
</dbReference>
<feature type="transmembrane region" description="Helical" evidence="12">
    <location>
        <begin position="163"/>
        <end position="186"/>
    </location>
</feature>
<evidence type="ECO:0000313" key="15">
    <source>
        <dbReference type="EMBL" id="EOI57845.1"/>
    </source>
</evidence>
<keyword evidence="11" id="KW-0175">Coiled coil</keyword>
<proteinExistence type="predicted"/>
<dbReference type="Gene3D" id="3.30.565.10">
    <property type="entry name" value="Histidine kinase-like ATPase, C-terminal domain"/>
    <property type="match status" value="1"/>
</dbReference>
<protein>
    <recommendedName>
        <fullName evidence="3">histidine kinase</fullName>
        <ecNumber evidence="3">2.7.13.3</ecNumber>
    </recommendedName>
</protein>
<dbReference type="CDD" id="cd00082">
    <property type="entry name" value="HisKA"/>
    <property type="match status" value="1"/>
</dbReference>
<evidence type="ECO:0000256" key="11">
    <source>
        <dbReference type="SAM" id="Coils"/>
    </source>
</evidence>
<keyword evidence="4" id="KW-0597">Phosphoprotein</keyword>
<evidence type="ECO:0000256" key="5">
    <source>
        <dbReference type="ARBA" id="ARBA00022679"/>
    </source>
</evidence>
<keyword evidence="5" id="KW-0808">Transferase</keyword>
<dbReference type="PRINTS" id="PR00344">
    <property type="entry name" value="BCTRLSENSOR"/>
</dbReference>
<dbReference type="InterPro" id="IPR004358">
    <property type="entry name" value="Sig_transdc_His_kin-like_C"/>
</dbReference>
<comment type="subcellular location">
    <subcellularLocation>
        <location evidence="2">Membrane</location>
    </subcellularLocation>
</comment>
<accession>R2VJ17</accession>
<dbReference type="InterPro" id="IPR036890">
    <property type="entry name" value="HATPase_C_sf"/>
</dbReference>
<keyword evidence="7" id="KW-0418">Kinase</keyword>
<dbReference type="PANTHER" id="PTHR45436:SF5">
    <property type="entry name" value="SENSOR HISTIDINE KINASE TRCS"/>
    <property type="match status" value="1"/>
</dbReference>
<dbReference type="SUPFAM" id="SSF158472">
    <property type="entry name" value="HAMP domain-like"/>
    <property type="match status" value="1"/>
</dbReference>
<dbReference type="InterPro" id="IPR050428">
    <property type="entry name" value="TCS_sensor_his_kinase"/>
</dbReference>
<dbReference type="GO" id="GO:0016020">
    <property type="term" value="C:membrane"/>
    <property type="evidence" value="ECO:0007669"/>
    <property type="project" value="UniProtKB-SubCell"/>
</dbReference>
<dbReference type="SUPFAM" id="SSF55874">
    <property type="entry name" value="ATPase domain of HSP90 chaperone/DNA topoisomerase II/histidine kinase"/>
    <property type="match status" value="1"/>
</dbReference>